<comment type="catalytic activity">
    <reaction evidence="10">
        <text>N-terminal L-seryl-[histone H2A] + acetyl-CoA = N-terminal N(alpha)-acetyl-L-seryl-[histone H2A] + CoA + H(+)</text>
        <dbReference type="Rhea" id="RHEA:50600"/>
        <dbReference type="Rhea" id="RHEA-COMP:12742"/>
        <dbReference type="Rhea" id="RHEA-COMP:12744"/>
        <dbReference type="ChEBI" id="CHEBI:15378"/>
        <dbReference type="ChEBI" id="CHEBI:57287"/>
        <dbReference type="ChEBI" id="CHEBI:57288"/>
        <dbReference type="ChEBI" id="CHEBI:64738"/>
        <dbReference type="ChEBI" id="CHEBI:83690"/>
        <dbReference type="EC" id="2.3.1.257"/>
    </reaction>
</comment>
<dbReference type="Proteomes" id="UP000644660">
    <property type="component" value="Unassembled WGS sequence"/>
</dbReference>
<reference evidence="13 14" key="1">
    <citation type="submission" date="2020-05" db="EMBL/GenBank/DDBJ databases">
        <authorList>
            <person name="Casaregola S."/>
            <person name="Devillers H."/>
            <person name="Grondin C."/>
        </authorList>
    </citation>
    <scope>NUCLEOTIDE SEQUENCE [LARGE SCALE GENOMIC DNA]</scope>
    <source>
        <strain evidence="13 14">CLIB 1767</strain>
    </source>
</reference>
<evidence type="ECO:0000256" key="9">
    <source>
        <dbReference type="ARBA" id="ARBA00023315"/>
    </source>
</evidence>
<name>A0A8H2VK68_9SACH</name>
<evidence type="ECO:0000256" key="3">
    <source>
        <dbReference type="ARBA" id="ARBA00008870"/>
    </source>
</evidence>
<dbReference type="GO" id="GO:0010485">
    <property type="term" value="F:histone H4 acetyltransferase activity"/>
    <property type="evidence" value="ECO:0007669"/>
    <property type="project" value="InterPro"/>
</dbReference>
<dbReference type="InterPro" id="IPR016181">
    <property type="entry name" value="Acyl_CoA_acyltransferase"/>
</dbReference>
<dbReference type="InterPro" id="IPR039949">
    <property type="entry name" value="NAA40"/>
</dbReference>
<dbReference type="EC" id="2.3.1.257" evidence="4"/>
<keyword evidence="7 13" id="KW-0808">Transferase</keyword>
<evidence type="ECO:0000256" key="2">
    <source>
        <dbReference type="ARBA" id="ARBA00004496"/>
    </source>
</evidence>
<evidence type="ECO:0000256" key="5">
    <source>
        <dbReference type="ARBA" id="ARBA00015043"/>
    </source>
</evidence>
<dbReference type="Gene3D" id="3.40.630.30">
    <property type="match status" value="1"/>
</dbReference>
<dbReference type="PANTHER" id="PTHR20531">
    <property type="entry name" value="N-ALPHA-ACETYLTRANSFERASE 40"/>
    <property type="match status" value="1"/>
</dbReference>
<dbReference type="GO" id="GO:0005634">
    <property type="term" value="C:nucleus"/>
    <property type="evidence" value="ECO:0007669"/>
    <property type="project" value="UniProtKB-SubCell"/>
</dbReference>
<evidence type="ECO:0000256" key="6">
    <source>
        <dbReference type="ARBA" id="ARBA00022490"/>
    </source>
</evidence>
<dbReference type="GO" id="GO:0043998">
    <property type="term" value="F:histone H2A acetyltransferase activity"/>
    <property type="evidence" value="ECO:0007669"/>
    <property type="project" value="InterPro"/>
</dbReference>
<evidence type="ECO:0000313" key="13">
    <source>
        <dbReference type="EMBL" id="CAB4256873.1"/>
    </source>
</evidence>
<dbReference type="PROSITE" id="PS51186">
    <property type="entry name" value="GNAT"/>
    <property type="match status" value="1"/>
</dbReference>
<comment type="subcellular location">
    <subcellularLocation>
        <location evidence="2">Cytoplasm</location>
    </subcellularLocation>
    <subcellularLocation>
        <location evidence="1">Nucleus</location>
    </subcellularLocation>
</comment>
<accession>A0A8H2VK68</accession>
<comment type="similarity">
    <text evidence="3">Belongs to the acetyltransferase family. NAA40 subfamily.</text>
</comment>
<comment type="caution">
    <text evidence="13">The sequence shown here is derived from an EMBL/GenBank/DDBJ whole genome shotgun (WGS) entry which is preliminary data.</text>
</comment>
<evidence type="ECO:0000256" key="1">
    <source>
        <dbReference type="ARBA" id="ARBA00004123"/>
    </source>
</evidence>
<keyword evidence="9" id="KW-0012">Acyltransferase</keyword>
<evidence type="ECO:0000256" key="7">
    <source>
        <dbReference type="ARBA" id="ARBA00022679"/>
    </source>
</evidence>
<evidence type="ECO:0000259" key="12">
    <source>
        <dbReference type="PROSITE" id="PS51186"/>
    </source>
</evidence>
<dbReference type="EMBL" id="CAEFZW010000012">
    <property type="protein sequence ID" value="CAB4256873.1"/>
    <property type="molecule type" value="Genomic_DNA"/>
</dbReference>
<organism evidence="13 14">
    <name type="scientific">Maudiozyma barnettii</name>
    <dbReference type="NCBI Taxonomy" id="61262"/>
    <lineage>
        <taxon>Eukaryota</taxon>
        <taxon>Fungi</taxon>
        <taxon>Dikarya</taxon>
        <taxon>Ascomycota</taxon>
        <taxon>Saccharomycotina</taxon>
        <taxon>Saccharomycetes</taxon>
        <taxon>Saccharomycetales</taxon>
        <taxon>Saccharomycetaceae</taxon>
        <taxon>Maudiozyma</taxon>
    </lineage>
</organism>
<evidence type="ECO:0000256" key="4">
    <source>
        <dbReference type="ARBA" id="ARBA00012950"/>
    </source>
</evidence>
<keyword evidence="6" id="KW-0963">Cytoplasm</keyword>
<dbReference type="GO" id="GO:0005737">
    <property type="term" value="C:cytoplasm"/>
    <property type="evidence" value="ECO:0007669"/>
    <property type="project" value="UniProtKB-SubCell"/>
</dbReference>
<keyword evidence="14" id="KW-1185">Reference proteome</keyword>
<feature type="domain" description="N-acetyltransferase" evidence="12">
    <location>
        <begin position="74"/>
        <end position="227"/>
    </location>
</feature>
<gene>
    <name evidence="13" type="ORF">KABA2_12S01144</name>
</gene>
<dbReference type="SUPFAM" id="SSF55729">
    <property type="entry name" value="Acyl-CoA N-acyltransferases (Nat)"/>
    <property type="match status" value="1"/>
</dbReference>
<dbReference type="Pfam" id="PF00583">
    <property type="entry name" value="Acetyltransf_1"/>
    <property type="match status" value="1"/>
</dbReference>
<dbReference type="GO" id="GO:1990189">
    <property type="term" value="F:protein N-terminal-serine acetyltransferase activity"/>
    <property type="evidence" value="ECO:0007669"/>
    <property type="project" value="UniProtKB-EC"/>
</dbReference>
<evidence type="ECO:0000256" key="10">
    <source>
        <dbReference type="ARBA" id="ARBA00047821"/>
    </source>
</evidence>
<dbReference type="AlphaFoldDB" id="A0A8H2VK68"/>
<sequence>MNESEVFNDFLQITLNNFPTRVPTTGSDNEIEYLERDVLYMKPTDSPAFINSITNVTEYDETNRVHQDKLLALLSILDNTLGEKYSKISKIIYENHKPWKDNKLDEMKTPGLIHVSYKLGGEPLLFMSFMLTNEDEYDEDKPCCVIYLYEIQLLSRVRNQGIGNKLLKCYLMNCSKEISSNNATFIGIELTVFSDNLGAIKFYESLGMRLTPWSPQDTVKIIHKRITRGSKNSVGIENNKSLNSMKRVIRPIYYLYYLPINDKR</sequence>
<protein>
    <recommendedName>
        <fullName evidence="5">N-alpha-acetyltransferase 40</fullName>
        <ecNumber evidence="4">2.3.1.257</ecNumber>
    </recommendedName>
</protein>
<evidence type="ECO:0000313" key="14">
    <source>
        <dbReference type="Proteomes" id="UP000644660"/>
    </source>
</evidence>
<proteinExistence type="inferred from homology"/>
<dbReference type="PANTHER" id="PTHR20531:SF1">
    <property type="entry name" value="N-ALPHA-ACETYLTRANSFERASE 40"/>
    <property type="match status" value="1"/>
</dbReference>
<dbReference type="InterPro" id="IPR000182">
    <property type="entry name" value="GNAT_dom"/>
</dbReference>
<keyword evidence="8" id="KW-0539">Nucleus</keyword>
<dbReference type="GeneID" id="64859971"/>
<comment type="catalytic activity">
    <reaction evidence="11">
        <text>N-terminal L-seryl-[histone H4] + acetyl-CoA = N-terminal N(alpha)-acetyl-L-seryl-[histone H4] + CoA + H(+)</text>
        <dbReference type="Rhea" id="RHEA:50596"/>
        <dbReference type="Rhea" id="RHEA-COMP:12740"/>
        <dbReference type="Rhea" id="RHEA-COMP:12743"/>
        <dbReference type="ChEBI" id="CHEBI:15378"/>
        <dbReference type="ChEBI" id="CHEBI:57287"/>
        <dbReference type="ChEBI" id="CHEBI:57288"/>
        <dbReference type="ChEBI" id="CHEBI:64738"/>
        <dbReference type="ChEBI" id="CHEBI:83690"/>
        <dbReference type="EC" id="2.3.1.257"/>
    </reaction>
</comment>
<evidence type="ECO:0000256" key="8">
    <source>
        <dbReference type="ARBA" id="ARBA00023242"/>
    </source>
</evidence>
<evidence type="ECO:0000256" key="11">
    <source>
        <dbReference type="ARBA" id="ARBA00049524"/>
    </source>
</evidence>
<dbReference type="RefSeq" id="XP_041408717.1">
    <property type="nucleotide sequence ID" value="XM_041552783.1"/>
</dbReference>